<dbReference type="PROSITE" id="PS51197">
    <property type="entry name" value="HTH_RRF2_2"/>
    <property type="match status" value="1"/>
</dbReference>
<dbReference type="InterPro" id="IPR036390">
    <property type="entry name" value="WH_DNA-bd_sf"/>
</dbReference>
<dbReference type="AlphaFoldDB" id="A0A0A0I2S1"/>
<dbReference type="InterPro" id="IPR030489">
    <property type="entry name" value="TR_Rrf2-type_CS"/>
</dbReference>
<protein>
    <submittedName>
        <fullName evidence="1">Transcriptional regulator</fullName>
    </submittedName>
</protein>
<reference evidence="1 2" key="1">
    <citation type="submission" date="2014-01" db="EMBL/GenBank/DDBJ databases">
        <title>Plasmidome dynamics in the species complex Clostridium novyi sensu lato converts strains of independent lineages into distinctly different pathogens.</title>
        <authorList>
            <person name="Skarin H."/>
            <person name="Segerman B."/>
        </authorList>
    </citation>
    <scope>NUCLEOTIDE SEQUENCE [LARGE SCALE GENOMIC DNA]</scope>
    <source>
        <strain evidence="1 2">4552</strain>
    </source>
</reference>
<dbReference type="Pfam" id="PF02082">
    <property type="entry name" value="Rrf2"/>
    <property type="match status" value="1"/>
</dbReference>
<dbReference type="GO" id="GO:0005829">
    <property type="term" value="C:cytosol"/>
    <property type="evidence" value="ECO:0007669"/>
    <property type="project" value="TreeGrafter"/>
</dbReference>
<dbReference type="Gene3D" id="1.10.10.10">
    <property type="entry name" value="Winged helix-like DNA-binding domain superfamily/Winged helix DNA-binding domain"/>
    <property type="match status" value="1"/>
</dbReference>
<dbReference type="InterPro" id="IPR000944">
    <property type="entry name" value="Tscrpt_reg_Rrf2"/>
</dbReference>
<organism evidence="1 2">
    <name type="scientific">Clostridium novyi A str. 4552</name>
    <dbReference type="NCBI Taxonomy" id="1444289"/>
    <lineage>
        <taxon>Bacteria</taxon>
        <taxon>Bacillati</taxon>
        <taxon>Bacillota</taxon>
        <taxon>Clostridia</taxon>
        <taxon>Eubacteriales</taxon>
        <taxon>Clostridiaceae</taxon>
        <taxon>Clostridium</taxon>
    </lineage>
</organism>
<dbReference type="InterPro" id="IPR036388">
    <property type="entry name" value="WH-like_DNA-bd_sf"/>
</dbReference>
<dbReference type="GO" id="GO:0003700">
    <property type="term" value="F:DNA-binding transcription factor activity"/>
    <property type="evidence" value="ECO:0007669"/>
    <property type="project" value="TreeGrafter"/>
</dbReference>
<gene>
    <name evidence="1" type="ORF">Z968_10040</name>
</gene>
<comment type="caution">
    <text evidence="1">The sequence shown here is derived from an EMBL/GenBank/DDBJ whole genome shotgun (WGS) entry which is preliminary data.</text>
</comment>
<dbReference type="OrthoDB" id="9808360at2"/>
<name>A0A0A0I2S1_CLONO</name>
<dbReference type="PROSITE" id="PS01332">
    <property type="entry name" value="HTH_RRF2_1"/>
    <property type="match status" value="1"/>
</dbReference>
<accession>A0A0A0I2S1</accession>
<dbReference type="RefSeq" id="WP_011723113.1">
    <property type="nucleotide sequence ID" value="NZ_JENJ01000048.1"/>
</dbReference>
<dbReference type="FunFam" id="1.10.10.10:FF:000735">
    <property type="entry name" value="Rrf2 family transcriptional regulator"/>
    <property type="match status" value="1"/>
</dbReference>
<sequence>MKITQEVDYALRTVLYLCKLGYGEKIEAKNISETENIPIRFLLKILRKLKHAGIVESYRGVNGGYALNKYPKDISIEDIIRIIDGPIYMNRCIYDPKYCNLNRSSTCVIHNALESVQNTLVSNLKAINFENLLNTTHEK</sequence>
<evidence type="ECO:0000313" key="2">
    <source>
        <dbReference type="Proteomes" id="UP000030012"/>
    </source>
</evidence>
<dbReference type="PANTHER" id="PTHR33221">
    <property type="entry name" value="WINGED HELIX-TURN-HELIX TRANSCRIPTIONAL REGULATOR, RRF2 FAMILY"/>
    <property type="match status" value="1"/>
</dbReference>
<dbReference type="PANTHER" id="PTHR33221:SF2">
    <property type="entry name" value="TRANSCRIPTIONAL REGULATOR"/>
    <property type="match status" value="1"/>
</dbReference>
<evidence type="ECO:0000313" key="1">
    <source>
        <dbReference type="EMBL" id="KGM95092.1"/>
    </source>
</evidence>
<dbReference type="NCBIfam" id="TIGR00738">
    <property type="entry name" value="rrf2_super"/>
    <property type="match status" value="1"/>
</dbReference>
<proteinExistence type="predicted"/>
<dbReference type="EMBL" id="JENJ01000048">
    <property type="protein sequence ID" value="KGM95092.1"/>
    <property type="molecule type" value="Genomic_DNA"/>
</dbReference>
<dbReference type="SUPFAM" id="SSF46785">
    <property type="entry name" value="Winged helix' DNA-binding domain"/>
    <property type="match status" value="1"/>
</dbReference>
<dbReference type="Proteomes" id="UP000030012">
    <property type="component" value="Unassembled WGS sequence"/>
</dbReference>